<dbReference type="CDD" id="cd00067">
    <property type="entry name" value="GAL4"/>
    <property type="match status" value="1"/>
</dbReference>
<dbReference type="EMBL" id="ML975336">
    <property type="protein sequence ID" value="KAF1832563.1"/>
    <property type="molecule type" value="Genomic_DNA"/>
</dbReference>
<dbReference type="Proteomes" id="UP000800040">
    <property type="component" value="Unassembled WGS sequence"/>
</dbReference>
<proteinExistence type="predicted"/>
<feature type="region of interest" description="Disordered" evidence="2">
    <location>
        <begin position="117"/>
        <end position="185"/>
    </location>
</feature>
<evidence type="ECO:0000313" key="5">
    <source>
        <dbReference type="Proteomes" id="UP000800040"/>
    </source>
</evidence>
<gene>
    <name evidence="4" type="ORF">BDW02DRAFT_423123</name>
</gene>
<dbReference type="GO" id="GO:0008270">
    <property type="term" value="F:zinc ion binding"/>
    <property type="evidence" value="ECO:0007669"/>
    <property type="project" value="InterPro"/>
</dbReference>
<evidence type="ECO:0000256" key="2">
    <source>
        <dbReference type="SAM" id="MobiDB-lite"/>
    </source>
</evidence>
<evidence type="ECO:0000313" key="4">
    <source>
        <dbReference type="EMBL" id="KAF1832563.1"/>
    </source>
</evidence>
<dbReference type="PANTHER" id="PTHR24148:SF64">
    <property type="entry name" value="HETEROKARYON INCOMPATIBILITY DOMAIN-CONTAINING PROTEIN"/>
    <property type="match status" value="1"/>
</dbReference>
<dbReference type="InterPro" id="IPR001138">
    <property type="entry name" value="Zn2Cys6_DnaBD"/>
</dbReference>
<keyword evidence="1" id="KW-0539">Nucleus</keyword>
<dbReference type="GO" id="GO:0000981">
    <property type="term" value="F:DNA-binding transcription factor activity, RNA polymerase II-specific"/>
    <property type="evidence" value="ECO:0007669"/>
    <property type="project" value="InterPro"/>
</dbReference>
<accession>A0A6A5KGP8</accession>
<dbReference type="OrthoDB" id="2157530at2759"/>
<feature type="domain" description="Heterokaryon incompatibility" evidence="3">
    <location>
        <begin position="288"/>
        <end position="448"/>
    </location>
</feature>
<organism evidence="4 5">
    <name type="scientific">Decorospora gaudefroyi</name>
    <dbReference type="NCBI Taxonomy" id="184978"/>
    <lineage>
        <taxon>Eukaryota</taxon>
        <taxon>Fungi</taxon>
        <taxon>Dikarya</taxon>
        <taxon>Ascomycota</taxon>
        <taxon>Pezizomycotina</taxon>
        <taxon>Dothideomycetes</taxon>
        <taxon>Pleosporomycetidae</taxon>
        <taxon>Pleosporales</taxon>
        <taxon>Pleosporineae</taxon>
        <taxon>Pleosporaceae</taxon>
        <taxon>Decorospora</taxon>
    </lineage>
</organism>
<protein>
    <submittedName>
        <fullName evidence="4">HET-domain-containing protein</fullName>
    </submittedName>
</protein>
<dbReference type="InterPro" id="IPR010730">
    <property type="entry name" value="HET"/>
</dbReference>
<keyword evidence="5" id="KW-1185">Reference proteome</keyword>
<feature type="compositionally biased region" description="Basic and acidic residues" evidence="2">
    <location>
        <begin position="125"/>
        <end position="134"/>
    </location>
</feature>
<evidence type="ECO:0000259" key="3">
    <source>
        <dbReference type="Pfam" id="PF06985"/>
    </source>
</evidence>
<feature type="compositionally biased region" description="Polar residues" evidence="2">
    <location>
        <begin position="135"/>
        <end position="144"/>
    </location>
</feature>
<feature type="compositionally biased region" description="Basic and acidic residues" evidence="2">
    <location>
        <begin position="146"/>
        <end position="156"/>
    </location>
</feature>
<reference evidence="4" key="1">
    <citation type="submission" date="2020-01" db="EMBL/GenBank/DDBJ databases">
        <authorList>
            <consortium name="DOE Joint Genome Institute"/>
            <person name="Haridas S."/>
            <person name="Albert R."/>
            <person name="Binder M."/>
            <person name="Bloem J."/>
            <person name="Labutti K."/>
            <person name="Salamov A."/>
            <person name="Andreopoulos B."/>
            <person name="Baker S.E."/>
            <person name="Barry K."/>
            <person name="Bills G."/>
            <person name="Bluhm B.H."/>
            <person name="Cannon C."/>
            <person name="Castanera R."/>
            <person name="Culley D.E."/>
            <person name="Daum C."/>
            <person name="Ezra D."/>
            <person name="Gonzalez J.B."/>
            <person name="Henrissat B."/>
            <person name="Kuo A."/>
            <person name="Liang C."/>
            <person name="Lipzen A."/>
            <person name="Lutzoni F."/>
            <person name="Magnuson J."/>
            <person name="Mondo S."/>
            <person name="Nolan M."/>
            <person name="Ohm R."/>
            <person name="Pangilinan J."/>
            <person name="Park H.-J."/>
            <person name="Ramirez L."/>
            <person name="Alfaro M."/>
            <person name="Sun H."/>
            <person name="Tritt A."/>
            <person name="Yoshinaga Y."/>
            <person name="Zwiers L.-H."/>
            <person name="Turgeon B.G."/>
            <person name="Goodwin S.B."/>
            <person name="Spatafora J.W."/>
            <person name="Crous P.W."/>
            <person name="Grigoriev I.V."/>
        </authorList>
    </citation>
    <scope>NUCLEOTIDE SEQUENCE</scope>
    <source>
        <strain evidence="4">P77</strain>
    </source>
</reference>
<dbReference type="Pfam" id="PF06985">
    <property type="entry name" value="HET"/>
    <property type="match status" value="1"/>
</dbReference>
<name>A0A6A5KGP8_9PLEO</name>
<dbReference type="AlphaFoldDB" id="A0A6A5KGP8"/>
<evidence type="ECO:0000256" key="1">
    <source>
        <dbReference type="ARBA" id="ARBA00023242"/>
    </source>
</evidence>
<sequence>MHKRSLAGDEESWRSAYLSAACISALQPSTLTPCLAPEKKNPPPYIATNQPHLQTTPSQPMYFYPPPCSRCRQSHLPCLPDSGGIDWHCINCIQAGLDCSLTTGVGVERVAADQTTTSALGKRKRGDDESRETVVEQSASSSQKGGVERGRTETRGRATSPDPYSDNERNRSQSPAGSFYHGESPARATTPITVELGTSYSLTSTSNSHTSPFLPSYGSRSPTSCIPSPLPRLSLPFLSTPILYYQYSPLNLDEIRLLRIAPGAFDSDLFCSLKPISLERVTTVVHDFQALSYAWGQGRADRVVHLNDLPRSGDDTSTTNAMEHRPHPIRENLFQALRHIRLMDDYSWIWVDALCIEQTNEREKSQQIPKMPEIYANAWNVIAWLGVEDLSKDDIDRAVDLIPNILNLTTLDAVLQDKKVDDEMLRCWVAFGNLLQRPWFERRWVIQEVACARRLSVRIGEKILSWMDFADAVDLYLESINRIRALYCQSPLHEVDPTALSSIENSKAVALMKLSRSVFRKSSDAVIMSRLMSLETLVLTASSFAVSDVRDVVYALLYLASDRDCDQSTTITSPTQPRFAPNYSKHPVDLFIEFTRYCISKTKALDIICRAWASWPRSSRLAAYEGKYIPTWVGVASFDVEGLHQRLVTSDDLLGPVGNQVYNASRGIDIRPQTMPSTITFVLQAEGIVLGRIEKVSTHINGGILEAECLRMLGWTGTLEGGLEDQLWRTLVANRSPDGKVAPTWYRRACALALTKVNDIGHLNMVELIADKSQPTTMIEYIERVQKTTRARQIFRCADLSGRQNDIRRVYYGLGPTKLNTFRQYVCILFGCSVPVILTCWRLRTTGILRAWGRLVGPCYIDGYMEGEMFAGMSKEEIERKSTAFRIY</sequence>
<dbReference type="InterPro" id="IPR052895">
    <property type="entry name" value="HetReg/Transcr_Mod"/>
</dbReference>
<dbReference type="PANTHER" id="PTHR24148">
    <property type="entry name" value="ANKYRIN REPEAT DOMAIN-CONTAINING PROTEIN 39 HOMOLOG-RELATED"/>
    <property type="match status" value="1"/>
</dbReference>